<reference evidence="6" key="1">
    <citation type="journal article" date="2014" name="Int. J. Syst. Evol. Microbiol.">
        <title>Complete genome sequence of Corynebacterium casei LMG S-19264T (=DSM 44701T), isolated from a smear-ripened cheese.</title>
        <authorList>
            <consortium name="US DOE Joint Genome Institute (JGI-PGF)"/>
            <person name="Walter F."/>
            <person name="Albersmeier A."/>
            <person name="Kalinowski J."/>
            <person name="Ruckert C."/>
        </authorList>
    </citation>
    <scope>NUCLEOTIDE SEQUENCE</scope>
    <source>
        <strain evidence="6">CGMCC 1.15367</strain>
    </source>
</reference>
<feature type="transmembrane region" description="Helical" evidence="4">
    <location>
        <begin position="20"/>
        <end position="41"/>
    </location>
</feature>
<evidence type="ECO:0000259" key="5">
    <source>
        <dbReference type="PROSITE" id="PS50850"/>
    </source>
</evidence>
<dbReference type="AlphaFoldDB" id="A0A917EBZ5"/>
<feature type="transmembrane region" description="Helical" evidence="4">
    <location>
        <begin position="338"/>
        <end position="361"/>
    </location>
</feature>
<dbReference type="InterPro" id="IPR020846">
    <property type="entry name" value="MFS_dom"/>
</dbReference>
<keyword evidence="2 4" id="KW-1133">Transmembrane helix</keyword>
<feature type="transmembrane region" description="Helical" evidence="4">
    <location>
        <begin position="178"/>
        <end position="200"/>
    </location>
</feature>
<dbReference type="PANTHER" id="PTHR23531:SF1">
    <property type="entry name" value="QUINOLENE RESISTANCE PROTEIN NORA"/>
    <property type="match status" value="1"/>
</dbReference>
<evidence type="ECO:0000256" key="2">
    <source>
        <dbReference type="ARBA" id="ARBA00022989"/>
    </source>
</evidence>
<feature type="transmembrane region" description="Helical" evidence="4">
    <location>
        <begin position="212"/>
        <end position="239"/>
    </location>
</feature>
<sequence length="425" mass="43895">MRERRMGSSSGRPPGNPVALVAMLVFFGLAAVGLPLPALPIHIVRRFGSDMNTVGWLMAMQSMATLLGGPWAGRMVDRRGARYVVTLGLVAMLSSGLAYGSATLGLAGDRIEVGCILAGRVLSGLGEGLVVTGAGTWVVGSAGMDKAGSAMSWIGLAMFGGLAAGASVGALWELPAVSGLIVGAAIVGLATTTIIPVPRIQAIASRPPLSRVIAVASWPGLTLGLSAFGFAIVSSFAALLFDSRGWKGGEMATAFFACGHVGARILLWKLPDRGGNLRPTLALILAECAGILLISAASTPTLSLVGAALTGFGFSMIYPIMAVLMLQDTPPHVRGTAIGIYDAFFDMAMGSAGIVSGWLAARRGLPFAFFFAASLVAISGAMAIAAFRSRRSRLVSDAAAVASRAWRNRHRDDHSRNASPFDPEL</sequence>
<keyword evidence="7" id="KW-1185">Reference proteome</keyword>
<dbReference type="Pfam" id="PF07690">
    <property type="entry name" value="MFS_1"/>
    <property type="match status" value="1"/>
</dbReference>
<feature type="transmembrane region" description="Helical" evidence="4">
    <location>
        <begin position="367"/>
        <end position="387"/>
    </location>
</feature>
<dbReference type="PANTHER" id="PTHR23531">
    <property type="entry name" value="QUINOLENE RESISTANCE PROTEIN NORA"/>
    <property type="match status" value="1"/>
</dbReference>
<evidence type="ECO:0000313" key="6">
    <source>
        <dbReference type="EMBL" id="GGE21108.1"/>
    </source>
</evidence>
<gene>
    <name evidence="6" type="primary">yfcJ</name>
    <name evidence="6" type="ORF">GCM10011390_45480</name>
</gene>
<evidence type="ECO:0000256" key="4">
    <source>
        <dbReference type="SAM" id="Phobius"/>
    </source>
</evidence>
<reference evidence="6" key="2">
    <citation type="submission" date="2020-09" db="EMBL/GenBank/DDBJ databases">
        <authorList>
            <person name="Sun Q."/>
            <person name="Zhou Y."/>
        </authorList>
    </citation>
    <scope>NUCLEOTIDE SEQUENCE</scope>
    <source>
        <strain evidence="6">CGMCC 1.15367</strain>
    </source>
</reference>
<evidence type="ECO:0000313" key="7">
    <source>
        <dbReference type="Proteomes" id="UP000644699"/>
    </source>
</evidence>
<keyword evidence="1 4" id="KW-0812">Transmembrane</keyword>
<feature type="transmembrane region" description="Helical" evidence="4">
    <location>
        <begin position="152"/>
        <end position="172"/>
    </location>
</feature>
<feature type="transmembrane region" description="Helical" evidence="4">
    <location>
        <begin position="121"/>
        <end position="140"/>
    </location>
</feature>
<dbReference type="InterPro" id="IPR036259">
    <property type="entry name" value="MFS_trans_sf"/>
</dbReference>
<dbReference type="InterPro" id="IPR052714">
    <property type="entry name" value="MFS_Exporter"/>
</dbReference>
<accession>A0A917EBZ5</accession>
<evidence type="ECO:0000256" key="1">
    <source>
        <dbReference type="ARBA" id="ARBA00022692"/>
    </source>
</evidence>
<dbReference type="InterPro" id="IPR011701">
    <property type="entry name" value="MFS"/>
</dbReference>
<feature type="domain" description="Major facilitator superfamily (MFS) profile" evidence="5">
    <location>
        <begin position="176"/>
        <end position="425"/>
    </location>
</feature>
<keyword evidence="3 4" id="KW-0472">Membrane</keyword>
<feature type="transmembrane region" description="Helical" evidence="4">
    <location>
        <begin position="83"/>
        <end position="101"/>
    </location>
</feature>
<feature type="transmembrane region" description="Helical" evidence="4">
    <location>
        <begin position="53"/>
        <end position="71"/>
    </location>
</feature>
<dbReference type="Proteomes" id="UP000644699">
    <property type="component" value="Unassembled WGS sequence"/>
</dbReference>
<dbReference type="GO" id="GO:0022857">
    <property type="term" value="F:transmembrane transporter activity"/>
    <property type="evidence" value="ECO:0007669"/>
    <property type="project" value="InterPro"/>
</dbReference>
<name>A0A917EBZ5_9HYPH</name>
<feature type="transmembrane region" description="Helical" evidence="4">
    <location>
        <begin position="304"/>
        <end position="326"/>
    </location>
</feature>
<evidence type="ECO:0000256" key="3">
    <source>
        <dbReference type="ARBA" id="ARBA00023136"/>
    </source>
</evidence>
<dbReference type="RefSeq" id="WP_188912599.1">
    <property type="nucleotide sequence ID" value="NZ_BMIQ01000009.1"/>
</dbReference>
<dbReference type="PROSITE" id="PS50850">
    <property type="entry name" value="MFS"/>
    <property type="match status" value="1"/>
</dbReference>
<proteinExistence type="predicted"/>
<feature type="transmembrane region" description="Helical" evidence="4">
    <location>
        <begin position="251"/>
        <end position="268"/>
    </location>
</feature>
<protein>
    <submittedName>
        <fullName evidence="6">UPF0226 protein YfcJ</fullName>
    </submittedName>
</protein>
<feature type="transmembrane region" description="Helical" evidence="4">
    <location>
        <begin position="280"/>
        <end position="298"/>
    </location>
</feature>
<organism evidence="6 7">
    <name type="scientific">Aureimonas endophytica</name>
    <dbReference type="NCBI Taxonomy" id="2027858"/>
    <lineage>
        <taxon>Bacteria</taxon>
        <taxon>Pseudomonadati</taxon>
        <taxon>Pseudomonadota</taxon>
        <taxon>Alphaproteobacteria</taxon>
        <taxon>Hyphomicrobiales</taxon>
        <taxon>Aurantimonadaceae</taxon>
        <taxon>Aureimonas</taxon>
    </lineage>
</organism>
<dbReference type="EMBL" id="BMIQ01000009">
    <property type="protein sequence ID" value="GGE21108.1"/>
    <property type="molecule type" value="Genomic_DNA"/>
</dbReference>
<dbReference type="Gene3D" id="1.20.1250.20">
    <property type="entry name" value="MFS general substrate transporter like domains"/>
    <property type="match status" value="1"/>
</dbReference>
<comment type="caution">
    <text evidence="6">The sequence shown here is derived from an EMBL/GenBank/DDBJ whole genome shotgun (WGS) entry which is preliminary data.</text>
</comment>
<dbReference type="SUPFAM" id="SSF103473">
    <property type="entry name" value="MFS general substrate transporter"/>
    <property type="match status" value="1"/>
</dbReference>